<protein>
    <submittedName>
        <fullName evidence="1">Uncharacterized protein</fullName>
    </submittedName>
</protein>
<keyword evidence="2" id="KW-1185">Reference proteome</keyword>
<evidence type="ECO:0000313" key="2">
    <source>
        <dbReference type="Proteomes" id="UP001589683"/>
    </source>
</evidence>
<proteinExistence type="predicted"/>
<name>A0ABV5JDY0_9RHOB</name>
<gene>
    <name evidence="1" type="ORF">ACFFUT_07700</name>
</gene>
<organism evidence="1 2">
    <name type="scientific">Pseudohalocynthiibacter aestuariivivens</name>
    <dbReference type="NCBI Taxonomy" id="1591409"/>
    <lineage>
        <taxon>Bacteria</taxon>
        <taxon>Pseudomonadati</taxon>
        <taxon>Pseudomonadota</taxon>
        <taxon>Alphaproteobacteria</taxon>
        <taxon>Rhodobacterales</taxon>
        <taxon>Paracoccaceae</taxon>
        <taxon>Pseudohalocynthiibacter</taxon>
    </lineage>
</organism>
<accession>A0ABV5JDY0</accession>
<comment type="caution">
    <text evidence="1">The sequence shown here is derived from an EMBL/GenBank/DDBJ whole genome shotgun (WGS) entry which is preliminary data.</text>
</comment>
<dbReference type="EMBL" id="JBHMEA010000024">
    <property type="protein sequence ID" value="MFB9231667.1"/>
    <property type="molecule type" value="Genomic_DNA"/>
</dbReference>
<evidence type="ECO:0000313" key="1">
    <source>
        <dbReference type="EMBL" id="MFB9231667.1"/>
    </source>
</evidence>
<dbReference type="RefSeq" id="WP_213890270.1">
    <property type="nucleotide sequence ID" value="NZ_JAGFNU010000009.1"/>
</dbReference>
<dbReference type="Proteomes" id="UP001589683">
    <property type="component" value="Unassembled WGS sequence"/>
</dbReference>
<reference evidence="1 2" key="1">
    <citation type="submission" date="2024-09" db="EMBL/GenBank/DDBJ databases">
        <authorList>
            <person name="Sun Q."/>
            <person name="Mori K."/>
        </authorList>
    </citation>
    <scope>NUCLEOTIDE SEQUENCE [LARGE SCALE GENOMIC DNA]</scope>
    <source>
        <strain evidence="1 2">CECT 8726</strain>
    </source>
</reference>
<sequence>MPMARSRRRLRNGTIPGKPRVMNAALISPSLARSAKKRNLVIRTHTEGLYIYETLLENADIMVDFA</sequence>